<dbReference type="AlphaFoldDB" id="A0A8J7GG70"/>
<dbReference type="SUPFAM" id="SSF48452">
    <property type="entry name" value="TPR-like"/>
    <property type="match status" value="1"/>
</dbReference>
<protein>
    <submittedName>
        <fullName evidence="1">Tetratricopeptide (TPR) repeat protein</fullName>
    </submittedName>
</protein>
<evidence type="ECO:0000313" key="2">
    <source>
        <dbReference type="Proteomes" id="UP000622552"/>
    </source>
</evidence>
<dbReference type="InterPro" id="IPR011990">
    <property type="entry name" value="TPR-like_helical_dom_sf"/>
</dbReference>
<dbReference type="RefSeq" id="WP_231400882.1">
    <property type="nucleotide sequence ID" value="NZ_BONS01000020.1"/>
</dbReference>
<proteinExistence type="predicted"/>
<name>A0A8J7GG70_9ACTN</name>
<evidence type="ECO:0000313" key="1">
    <source>
        <dbReference type="EMBL" id="MBG6137276.1"/>
    </source>
</evidence>
<dbReference type="Gene3D" id="1.25.40.10">
    <property type="entry name" value="Tetratricopeptide repeat domain"/>
    <property type="match status" value="1"/>
</dbReference>
<dbReference type="EMBL" id="JADOUF010000001">
    <property type="protein sequence ID" value="MBG6137276.1"/>
    <property type="molecule type" value="Genomic_DNA"/>
</dbReference>
<keyword evidence="2" id="KW-1185">Reference proteome</keyword>
<accession>A0A8J7GG70</accession>
<comment type="caution">
    <text evidence="1">The sequence shown here is derived from an EMBL/GenBank/DDBJ whole genome shotgun (WGS) entry which is preliminary data.</text>
</comment>
<gene>
    <name evidence="1" type="ORF">IW245_003470</name>
</gene>
<reference evidence="1" key="1">
    <citation type="submission" date="2020-11" db="EMBL/GenBank/DDBJ databases">
        <title>Sequencing the genomes of 1000 actinobacteria strains.</title>
        <authorList>
            <person name="Klenk H.-P."/>
        </authorList>
    </citation>
    <scope>NUCLEOTIDE SEQUENCE</scope>
    <source>
        <strain evidence="1">DSM 45356</strain>
    </source>
</reference>
<sequence>MDRRELLRLLSMAGTLVAVSGIDDLDWERLNHFAEGPHRLDPAVLDEYATLNSHLWRVFVLSTSKQHTYPLVREQLGVLVGALQRSHSEAVHRGLCALVADLFQLAGEIMFDGNRYTDAAHCYSLAATASREGGVFDLWVCALTRHAFIGVYEEQFAKAGPMLELAAGLARLGDQALSTRHWVSVVRAQTFAGLGDLKACQRALDDAEQVHQLTGHVHTGGWLRFDGSRLPEERGTCYVALRRPDLAERSLTEALGMDLSARRRASVLTDLATLGLQRGDVDQVVGHARAAIDLAQQTSSGVIGRKLRGLQTQLTPLLASRHFRQLDHELTTVTGTSA</sequence>
<organism evidence="1 2">
    <name type="scientific">Longispora fulva</name>
    <dbReference type="NCBI Taxonomy" id="619741"/>
    <lineage>
        <taxon>Bacteria</taxon>
        <taxon>Bacillati</taxon>
        <taxon>Actinomycetota</taxon>
        <taxon>Actinomycetes</taxon>
        <taxon>Micromonosporales</taxon>
        <taxon>Micromonosporaceae</taxon>
        <taxon>Longispora</taxon>
    </lineage>
</organism>
<dbReference type="Proteomes" id="UP000622552">
    <property type="component" value="Unassembled WGS sequence"/>
</dbReference>